<sequence>MAYTEENFQEWIFFIGFKMDYVTGEFAEKEKLTLDYSIQSLDAVEAWLLEHYEDHHKLIEDKEILDQLSIYVGETFRKHLGGKWFINLSNKKNVYYGLPVLTDLGAMGDVYECPLTFCTACISRKDGQYISKILRYLIELSETIKKNREEAEKRERK</sequence>
<evidence type="ECO:0000313" key="2">
    <source>
        <dbReference type="Proteomes" id="UP000780721"/>
    </source>
</evidence>
<evidence type="ECO:0000313" key="1">
    <source>
        <dbReference type="EMBL" id="MBF1304899.1"/>
    </source>
</evidence>
<protein>
    <submittedName>
        <fullName evidence="1">Uncharacterized protein</fullName>
    </submittedName>
</protein>
<comment type="caution">
    <text evidence="1">The sequence shown here is derived from an EMBL/GenBank/DDBJ whole genome shotgun (WGS) entry which is preliminary data.</text>
</comment>
<dbReference type="Proteomes" id="UP000780721">
    <property type="component" value="Unassembled WGS sequence"/>
</dbReference>
<proteinExistence type="predicted"/>
<name>A0A930H387_9FIRM</name>
<reference evidence="1" key="1">
    <citation type="submission" date="2020-04" db="EMBL/GenBank/DDBJ databases">
        <title>Deep metagenomics examines the oral microbiome during advanced dental caries in children, revealing novel taxa and co-occurrences with host molecules.</title>
        <authorList>
            <person name="Baker J.L."/>
            <person name="Morton J.T."/>
            <person name="Dinis M."/>
            <person name="Alvarez R."/>
            <person name="Tran N.C."/>
            <person name="Knight R."/>
            <person name="Edlund A."/>
        </authorList>
    </citation>
    <scope>NUCLEOTIDE SEQUENCE</scope>
    <source>
        <strain evidence="1">JCVI_48_bin.5</strain>
    </source>
</reference>
<dbReference type="EMBL" id="JABZRB010000066">
    <property type="protein sequence ID" value="MBF1304899.1"/>
    <property type="molecule type" value="Genomic_DNA"/>
</dbReference>
<dbReference type="AlphaFoldDB" id="A0A930H387"/>
<organism evidence="1 2">
    <name type="scientific">Oribacterium sinus</name>
    <dbReference type="NCBI Taxonomy" id="237576"/>
    <lineage>
        <taxon>Bacteria</taxon>
        <taxon>Bacillati</taxon>
        <taxon>Bacillota</taxon>
        <taxon>Clostridia</taxon>
        <taxon>Lachnospirales</taxon>
        <taxon>Lachnospiraceae</taxon>
        <taxon>Oribacterium</taxon>
    </lineage>
</organism>
<gene>
    <name evidence="1" type="ORF">HXM91_03405</name>
</gene>
<accession>A0A930H387</accession>